<dbReference type="EMBL" id="VOXD01000024">
    <property type="protein sequence ID" value="TXF88310.1"/>
    <property type="molecule type" value="Genomic_DNA"/>
</dbReference>
<dbReference type="Pfam" id="PF07687">
    <property type="entry name" value="M20_dimer"/>
    <property type="match status" value="1"/>
</dbReference>
<keyword evidence="3 6" id="KW-0378">Hydrolase</keyword>
<evidence type="ECO:0000256" key="4">
    <source>
        <dbReference type="SAM" id="SignalP"/>
    </source>
</evidence>
<accession>A0A5C7FTX0</accession>
<keyword evidence="2" id="KW-0479">Metal-binding</keyword>
<keyword evidence="1" id="KW-0645">Protease</keyword>
<evidence type="ECO:0000259" key="5">
    <source>
        <dbReference type="Pfam" id="PF07687"/>
    </source>
</evidence>
<dbReference type="Proteomes" id="UP000321907">
    <property type="component" value="Unassembled WGS sequence"/>
</dbReference>
<evidence type="ECO:0000256" key="2">
    <source>
        <dbReference type="ARBA" id="ARBA00022723"/>
    </source>
</evidence>
<proteinExistence type="predicted"/>
<evidence type="ECO:0000313" key="6">
    <source>
        <dbReference type="EMBL" id="TXF88310.1"/>
    </source>
</evidence>
<dbReference type="GO" id="GO:0046872">
    <property type="term" value="F:metal ion binding"/>
    <property type="evidence" value="ECO:0007669"/>
    <property type="project" value="UniProtKB-KW"/>
</dbReference>
<feature type="domain" description="Peptidase M20 dimerisation" evidence="5">
    <location>
        <begin position="230"/>
        <end position="383"/>
    </location>
</feature>
<dbReference type="PANTHER" id="PTHR43270">
    <property type="entry name" value="BETA-ALA-HIS DIPEPTIDASE"/>
    <property type="match status" value="1"/>
</dbReference>
<feature type="signal peptide" evidence="4">
    <location>
        <begin position="1"/>
        <end position="19"/>
    </location>
</feature>
<dbReference type="InterPro" id="IPR051458">
    <property type="entry name" value="Cyt/Met_Dipeptidase"/>
</dbReference>
<dbReference type="PROSITE" id="PS00759">
    <property type="entry name" value="ARGE_DAPE_CPG2_2"/>
    <property type="match status" value="1"/>
</dbReference>
<gene>
    <name evidence="6" type="ORF">FUA23_15125</name>
</gene>
<dbReference type="Gene3D" id="3.30.70.360">
    <property type="match status" value="1"/>
</dbReference>
<name>A0A5C7FTX0_9BACT</name>
<keyword evidence="7" id="KW-1185">Reference proteome</keyword>
<dbReference type="Gene3D" id="3.40.630.10">
    <property type="entry name" value="Zn peptidases"/>
    <property type="match status" value="1"/>
</dbReference>
<protein>
    <submittedName>
        <fullName evidence="6">M20/M25/M40 family metallo-hydrolase</fullName>
    </submittedName>
</protein>
<dbReference type="GO" id="GO:0008233">
    <property type="term" value="F:peptidase activity"/>
    <property type="evidence" value="ECO:0007669"/>
    <property type="project" value="UniProtKB-KW"/>
</dbReference>
<dbReference type="SUPFAM" id="SSF53187">
    <property type="entry name" value="Zn-dependent exopeptidases"/>
    <property type="match status" value="1"/>
</dbReference>
<dbReference type="AlphaFoldDB" id="A0A5C7FTX0"/>
<dbReference type="InterPro" id="IPR002933">
    <property type="entry name" value="Peptidase_M20"/>
</dbReference>
<dbReference type="GO" id="GO:0006508">
    <property type="term" value="P:proteolysis"/>
    <property type="evidence" value="ECO:0007669"/>
    <property type="project" value="UniProtKB-KW"/>
</dbReference>
<evidence type="ECO:0000313" key="7">
    <source>
        <dbReference type="Proteomes" id="UP000321907"/>
    </source>
</evidence>
<dbReference type="InterPro" id="IPR011650">
    <property type="entry name" value="Peptidase_M20_dimer"/>
</dbReference>
<dbReference type="InterPro" id="IPR001261">
    <property type="entry name" value="ArgE/DapE_CS"/>
</dbReference>
<feature type="chain" id="PRO_5022972364" evidence="4">
    <location>
        <begin position="20"/>
        <end position="502"/>
    </location>
</feature>
<sequence length="502" mass="54653">MLRFLPVFFLSLLCTCVSAQKTLNQRTLESLDAYQAFLSIPNDARIEGQLEPNLVWLETEFGKRGFKAERLKNAGLDLLLLSYTIPDARETVLFYGHADGQPVDVTKWVLSPPFKPVYGKMETGADGTINYAKVAELPAKPETTDVRIFARSSSDAKAPIMLFLVAWDQMIADGKKPNYNVKFIVDPMEEASSPDLPGAVTTHREALAADHLIILDGPVHTTNQPTLVGGARGIAGARLTVYGPKLAQHSGHYGNYAPNPALRLAQLLAGMKDINGRVTIPGYYDGIELDAETREMLAAVPDDLPAIHGRIGFRSPDGVGGNLQEALQYPSLNIKGFKAGWVGQAARTIIPDNAVVNMDLRLVKESDGDRLLGLVRDYIKAQGYHIIPEGREPTDAERATYDRLASFGGKTSYAAFRTDLNGPTGTWLQSALKNTFGKDPVLLRTMGGSVPIAPFVTTLDVPAVVLPLVNPDNNQHSPNENILLRNYFSGAETLYGVLTEAL</sequence>
<reference evidence="6 7" key="1">
    <citation type="submission" date="2019-08" db="EMBL/GenBank/DDBJ databases">
        <title>Lewinella sp. strain SSH13 Genome sequencing and assembly.</title>
        <authorList>
            <person name="Kim I."/>
        </authorList>
    </citation>
    <scope>NUCLEOTIDE SEQUENCE [LARGE SCALE GENOMIC DNA]</scope>
    <source>
        <strain evidence="6 7">SSH13</strain>
    </source>
</reference>
<dbReference type="Pfam" id="PF01546">
    <property type="entry name" value="Peptidase_M20"/>
    <property type="match status" value="1"/>
</dbReference>
<evidence type="ECO:0000256" key="1">
    <source>
        <dbReference type="ARBA" id="ARBA00022670"/>
    </source>
</evidence>
<comment type="caution">
    <text evidence="6">The sequence shown here is derived from an EMBL/GenBank/DDBJ whole genome shotgun (WGS) entry which is preliminary data.</text>
</comment>
<dbReference type="PANTHER" id="PTHR43270:SF8">
    <property type="entry name" value="DI- AND TRIPEPTIDASE DUG2-RELATED"/>
    <property type="match status" value="1"/>
</dbReference>
<dbReference type="OrthoDB" id="9761532at2"/>
<organism evidence="6 7">
    <name type="scientific">Neolewinella aurantiaca</name>
    <dbReference type="NCBI Taxonomy" id="2602767"/>
    <lineage>
        <taxon>Bacteria</taxon>
        <taxon>Pseudomonadati</taxon>
        <taxon>Bacteroidota</taxon>
        <taxon>Saprospiria</taxon>
        <taxon>Saprospirales</taxon>
        <taxon>Lewinellaceae</taxon>
        <taxon>Neolewinella</taxon>
    </lineage>
</organism>
<keyword evidence="4" id="KW-0732">Signal</keyword>
<evidence type="ECO:0000256" key="3">
    <source>
        <dbReference type="ARBA" id="ARBA00022801"/>
    </source>
</evidence>
<dbReference type="RefSeq" id="WP_147931598.1">
    <property type="nucleotide sequence ID" value="NZ_VOXD01000024.1"/>
</dbReference>